<dbReference type="Pfam" id="PF00128">
    <property type="entry name" value="Alpha-amylase"/>
    <property type="match status" value="1"/>
</dbReference>
<evidence type="ECO:0000313" key="7">
    <source>
        <dbReference type="EMBL" id="CDT49123.1"/>
    </source>
</evidence>
<keyword evidence="3 7" id="KW-0326">Glycosidase</keyword>
<evidence type="ECO:0000313" key="6">
    <source>
        <dbReference type="EMBL" id="CDS89592.1"/>
    </source>
</evidence>
<dbReference type="EC" id="3.2.1.93" evidence="7"/>
<dbReference type="Gene3D" id="2.60.40.1180">
    <property type="entry name" value="Golgi alpha-mannosidase II"/>
    <property type="match status" value="1"/>
</dbReference>
<reference evidence="7" key="1">
    <citation type="submission" date="2014-07" db="EMBL/GenBank/DDBJ databases">
        <authorList>
            <person name="Monot Marc"/>
        </authorList>
    </citation>
    <scope>NUCLEOTIDE SEQUENCE</scope>
    <source>
        <strain evidence="7">7032989</strain>
        <strain evidence="6">7032994</strain>
    </source>
</reference>
<dbReference type="InterPro" id="IPR017853">
    <property type="entry name" value="GH"/>
</dbReference>
<evidence type="ECO:0000259" key="4">
    <source>
        <dbReference type="SMART" id="SM00642"/>
    </source>
</evidence>
<protein>
    <submittedName>
        <fullName evidence="7">Trehalose-6-phosphate hydrolase</fullName>
        <ecNumber evidence="7">3.2.1.93</ecNumber>
    </submittedName>
</protein>
<dbReference type="GO" id="GO:0004556">
    <property type="term" value="F:alpha-amylase activity"/>
    <property type="evidence" value="ECO:0007669"/>
    <property type="project" value="TreeGrafter"/>
</dbReference>
<dbReference type="InterPro" id="IPR013780">
    <property type="entry name" value="Glyco_hydro_b"/>
</dbReference>
<dbReference type="SUPFAM" id="SSF51445">
    <property type="entry name" value="(Trans)glycosidases"/>
    <property type="match status" value="1"/>
</dbReference>
<dbReference type="Gene3D" id="3.20.20.80">
    <property type="entry name" value="Glycosidases"/>
    <property type="match status" value="1"/>
</dbReference>
<dbReference type="PANTHER" id="PTHR10357">
    <property type="entry name" value="ALPHA-AMYLASE FAMILY MEMBER"/>
    <property type="match status" value="1"/>
</dbReference>
<dbReference type="InterPro" id="IPR006047">
    <property type="entry name" value="GH13_cat_dom"/>
</dbReference>
<dbReference type="InterPro" id="IPR045857">
    <property type="entry name" value="O16G_dom_2"/>
</dbReference>
<accession>A0A069AYH2</accession>
<dbReference type="RefSeq" id="WP_021367250.1">
    <property type="nucleotide sequence ID" value="NZ_BBYB01000112.1"/>
</dbReference>
<evidence type="ECO:0000256" key="2">
    <source>
        <dbReference type="ARBA" id="ARBA00022801"/>
    </source>
</evidence>
<name>A0A069AYH2_CLODI</name>
<sequence length="555" mass="66149">MKNWWKKATVYQIYPKSFKDSNNDGIGDINGIIEKLDYLYSLGVDLLWLTPMYVSPQRDNGYDIEDYYNIDPKYGTMNDFEKLLKEAHKRDIKIMMDMVLNHTSTEHKWFKESKKSKDNPYRDYYFWKDAKPDGSVPNNWISRFSGTAWKYDETTNQYYLHLFEETQADLNWENEKVREECYKILEFWADKGIDGFRLDVVNLLSKTPGLPDDPITGPKGDGRTHYADGPRIHEYLHNMNQKVFKPKNIVTVGEMSSTTPEECINYTRENREELSMVFSFHHMKTDYKGGAKWTNEMFSLDKLKKAQSDFQYKMYEGKGWNALFYSNHDQPRALSRFGDDRFFRQESAKMLAITLFGLQGTTYIYQGEEIGMTNAYFTKIDEYDDAESKNAYYHMIKSGIDEKEALLILQQKSRDNARTPMQWDNTIYKGFSNHKPWLKVNNDNISVENELNDSRSVFYTYQRLIKYRKQYDIFTEGTYRLLDENHKNLFVYEREYKNQNLLVISNFTHDNVVYKLPETYLNKLNYTILETNYTRDIIENKMEIKPYESIMIYYK</sequence>
<gene>
    <name evidence="7" type="primary">treA</name>
    <name evidence="7" type="ORF">BN1095_510001</name>
    <name evidence="5" type="ORF">BN1096_700260</name>
    <name evidence="6" type="ORF">BN1097_710259</name>
</gene>
<dbReference type="EMBL" id="LK933194">
    <property type="protein sequence ID" value="CDT49123.1"/>
    <property type="molecule type" value="Genomic_DNA"/>
</dbReference>
<dbReference type="Pfam" id="PF23915">
    <property type="entry name" value="SusG_C"/>
    <property type="match status" value="1"/>
</dbReference>
<dbReference type="FunFam" id="3.90.400.10:FF:000002">
    <property type="entry name" value="Sucrose isomerase"/>
    <property type="match status" value="1"/>
</dbReference>
<dbReference type="EMBL" id="LK932525">
    <property type="protein sequence ID" value="CDS88954.1"/>
    <property type="molecule type" value="Genomic_DNA"/>
</dbReference>
<evidence type="ECO:0000256" key="3">
    <source>
        <dbReference type="ARBA" id="ARBA00023295"/>
    </source>
</evidence>
<dbReference type="AlphaFoldDB" id="A0A069AYH2"/>
<dbReference type="Gene3D" id="3.90.400.10">
    <property type="entry name" value="Oligo-1,6-glucosidase, Domain 2"/>
    <property type="match status" value="1"/>
</dbReference>
<evidence type="ECO:0000313" key="5">
    <source>
        <dbReference type="EMBL" id="CDS88954.1"/>
    </source>
</evidence>
<dbReference type="InterPro" id="IPR056300">
    <property type="entry name" value="SusG-like_C"/>
</dbReference>
<organism evidence="7">
    <name type="scientific">Clostridioides difficile</name>
    <name type="common">Peptoclostridium difficile</name>
    <dbReference type="NCBI Taxonomy" id="1496"/>
    <lineage>
        <taxon>Bacteria</taxon>
        <taxon>Bacillati</taxon>
        <taxon>Bacillota</taxon>
        <taxon>Clostridia</taxon>
        <taxon>Peptostreptococcales</taxon>
        <taxon>Peptostreptococcaceae</taxon>
        <taxon>Clostridioides</taxon>
    </lineage>
</organism>
<proteinExistence type="inferred from homology"/>
<feature type="domain" description="Glycosyl hydrolase family 13 catalytic" evidence="4">
    <location>
        <begin position="12"/>
        <end position="418"/>
    </location>
</feature>
<evidence type="ECO:0000256" key="1">
    <source>
        <dbReference type="ARBA" id="ARBA00008061"/>
    </source>
</evidence>
<dbReference type="SUPFAM" id="SSF51011">
    <property type="entry name" value="Glycosyl hydrolase domain"/>
    <property type="match status" value="1"/>
</dbReference>
<dbReference type="EMBL" id="LK932411">
    <property type="protein sequence ID" value="CDS89592.1"/>
    <property type="molecule type" value="Genomic_DNA"/>
</dbReference>
<dbReference type="PATRIC" id="fig|1496.1373.peg.1784"/>
<dbReference type="NCBIfam" id="NF008183">
    <property type="entry name" value="PRK10933.1"/>
    <property type="match status" value="1"/>
</dbReference>
<keyword evidence="2 7" id="KW-0378">Hydrolase</keyword>
<dbReference type="GO" id="GO:0009313">
    <property type="term" value="P:oligosaccharide catabolic process"/>
    <property type="evidence" value="ECO:0007669"/>
    <property type="project" value="TreeGrafter"/>
</dbReference>
<dbReference type="FunFam" id="3.20.20.80:FF:000064">
    <property type="entry name" value="Oligo-1,6-glucosidase"/>
    <property type="match status" value="2"/>
</dbReference>
<dbReference type="PANTHER" id="PTHR10357:SF217">
    <property type="entry name" value="TREHALOSE-6-PHOSPHATE HYDROLASE"/>
    <property type="match status" value="1"/>
</dbReference>
<dbReference type="GO" id="GO:0008788">
    <property type="term" value="F:alpha,alpha-phosphotrehalase activity"/>
    <property type="evidence" value="ECO:0007669"/>
    <property type="project" value="UniProtKB-EC"/>
</dbReference>
<comment type="similarity">
    <text evidence="1">Belongs to the glycosyl hydrolase 13 family.</text>
</comment>
<dbReference type="CDD" id="cd11333">
    <property type="entry name" value="AmyAc_SI_OligoGlu_DGase"/>
    <property type="match status" value="1"/>
</dbReference>
<dbReference type="SMART" id="SM00642">
    <property type="entry name" value="Aamy"/>
    <property type="match status" value="1"/>
</dbReference>